<sequence>MSAVDDLSELVERAGAAERAALSSKWKERPEVDALRSRVGRVLAEHRAAERRSTGGDGLDPRRAALREAFLEGSDLDGPAVDSTGLDGADPPADGSSESAGPVSHDDAARAERDAVAAVGVARLALLEAHLAVLDARLARIDAGEDEPGAAAVDGHLPLQGRNAVSRHGPALAHGLRGEIAYILRRRPRTAVKSLAVSLALGLLYLGFIRVFEWDRDQRWLPYLGLWVISVMLGGAVCINAMCFDALRVRAALEGGSRLWHLLVIKNLAVAALIAPIGFLLSGLLAWRAGDAGAIVKACALVVCFILLWLGVGNVLSVLLPVRDEPILRRKQSGSLKQFAIAFVVAYAIGYLVNLMLLWRILAAQGLAQRLGGWVIPILLIVLSSLAMWFLLTVFAVALSQQPKIRRALLREIAEQTANAEARPAAEARQAA</sequence>
<keyword evidence="2" id="KW-1133">Transmembrane helix</keyword>
<proteinExistence type="predicted"/>
<reference evidence="3" key="2">
    <citation type="submission" date="2023-01" db="EMBL/GenBank/DDBJ databases">
        <authorList>
            <person name="Sun Q."/>
            <person name="Evtushenko L."/>
        </authorList>
    </citation>
    <scope>NUCLEOTIDE SEQUENCE</scope>
    <source>
        <strain evidence="3">VKM Ac-1069</strain>
    </source>
</reference>
<keyword evidence="2" id="KW-0472">Membrane</keyword>
<reference evidence="3" key="1">
    <citation type="journal article" date="2014" name="Int. J. Syst. Evol. Microbiol.">
        <title>Complete genome sequence of Corynebacterium casei LMG S-19264T (=DSM 44701T), isolated from a smear-ripened cheese.</title>
        <authorList>
            <consortium name="US DOE Joint Genome Institute (JGI-PGF)"/>
            <person name="Walter F."/>
            <person name="Albersmeier A."/>
            <person name="Kalinowski J."/>
            <person name="Ruckert C."/>
        </authorList>
    </citation>
    <scope>NUCLEOTIDE SEQUENCE</scope>
    <source>
        <strain evidence="3">VKM Ac-1069</strain>
    </source>
</reference>
<dbReference type="EMBL" id="BSFQ01000028">
    <property type="protein sequence ID" value="GLL14084.1"/>
    <property type="molecule type" value="Genomic_DNA"/>
</dbReference>
<dbReference type="RefSeq" id="WP_037051033.1">
    <property type="nucleotide sequence ID" value="NZ_BAAAUZ010000024.1"/>
</dbReference>
<comment type="caution">
    <text evidence="3">The sequence shown here is derived from an EMBL/GenBank/DDBJ whole genome shotgun (WGS) entry which is preliminary data.</text>
</comment>
<feature type="transmembrane region" description="Helical" evidence="2">
    <location>
        <begin position="194"/>
        <end position="212"/>
    </location>
</feature>
<feature type="transmembrane region" description="Helical" evidence="2">
    <location>
        <begin position="268"/>
        <end position="289"/>
    </location>
</feature>
<feature type="transmembrane region" description="Helical" evidence="2">
    <location>
        <begin position="374"/>
        <end position="399"/>
    </location>
</feature>
<dbReference type="AlphaFoldDB" id="A0A9W6NYP1"/>
<keyword evidence="4" id="KW-1185">Reference proteome</keyword>
<organism evidence="3 4">
    <name type="scientific">Pseudonocardia halophobica</name>
    <dbReference type="NCBI Taxonomy" id="29401"/>
    <lineage>
        <taxon>Bacteria</taxon>
        <taxon>Bacillati</taxon>
        <taxon>Actinomycetota</taxon>
        <taxon>Actinomycetes</taxon>
        <taxon>Pseudonocardiales</taxon>
        <taxon>Pseudonocardiaceae</taxon>
        <taxon>Pseudonocardia</taxon>
    </lineage>
</organism>
<feature type="transmembrane region" description="Helical" evidence="2">
    <location>
        <begin position="295"/>
        <end position="319"/>
    </location>
</feature>
<feature type="region of interest" description="Disordered" evidence="1">
    <location>
        <begin position="43"/>
        <end position="109"/>
    </location>
</feature>
<feature type="transmembrane region" description="Helical" evidence="2">
    <location>
        <begin position="224"/>
        <end position="247"/>
    </location>
</feature>
<evidence type="ECO:0000313" key="4">
    <source>
        <dbReference type="Proteomes" id="UP001143463"/>
    </source>
</evidence>
<evidence type="ECO:0000313" key="3">
    <source>
        <dbReference type="EMBL" id="GLL14084.1"/>
    </source>
</evidence>
<protein>
    <submittedName>
        <fullName evidence="3">Uncharacterized protein</fullName>
    </submittedName>
</protein>
<name>A0A9W6NYP1_9PSEU</name>
<accession>A0A9W6NYP1</accession>
<evidence type="ECO:0000256" key="2">
    <source>
        <dbReference type="SAM" id="Phobius"/>
    </source>
</evidence>
<gene>
    <name evidence="3" type="ORF">GCM10017577_52300</name>
</gene>
<feature type="transmembrane region" description="Helical" evidence="2">
    <location>
        <begin position="339"/>
        <end position="362"/>
    </location>
</feature>
<keyword evidence="2" id="KW-0812">Transmembrane</keyword>
<evidence type="ECO:0000256" key="1">
    <source>
        <dbReference type="SAM" id="MobiDB-lite"/>
    </source>
</evidence>
<feature type="compositionally biased region" description="Basic and acidic residues" evidence="1">
    <location>
        <begin position="43"/>
        <end position="70"/>
    </location>
</feature>
<dbReference type="Proteomes" id="UP001143463">
    <property type="component" value="Unassembled WGS sequence"/>
</dbReference>